<proteinExistence type="predicted"/>
<dbReference type="EMBL" id="LR031577">
    <property type="protein sequence ID" value="VDD17686.1"/>
    <property type="molecule type" value="Genomic_DNA"/>
</dbReference>
<dbReference type="Gramene" id="A10p13690.2_BraZ1">
    <property type="protein sequence ID" value="A10p13690.2_BraZ1.CDS"/>
    <property type="gene ID" value="A10g13690.2_BraZ1"/>
</dbReference>
<name>A0A3P6CPT3_BRACM</name>
<protein>
    <submittedName>
        <fullName evidence="1">Uncharacterized protein</fullName>
    </submittedName>
</protein>
<reference evidence="2" key="1">
    <citation type="submission" date="2018-11" db="EMBL/GenBank/DDBJ databases">
        <authorList>
            <consortium name="Genoscope - CEA"/>
            <person name="William W."/>
        </authorList>
    </citation>
    <scope>NUCLEOTIDE SEQUENCE</scope>
</reference>
<accession>A0A3P6CPT3</accession>
<evidence type="ECO:0000313" key="1">
    <source>
        <dbReference type="EMBL" id="CAG7910123.1"/>
    </source>
</evidence>
<evidence type="ECO:0000313" key="2">
    <source>
        <dbReference type="EMBL" id="VDD17686.1"/>
    </source>
</evidence>
<dbReference type="AlphaFoldDB" id="A0A3P6CPT3"/>
<organism evidence="2">
    <name type="scientific">Brassica campestris</name>
    <name type="common">Field mustard</name>
    <dbReference type="NCBI Taxonomy" id="3711"/>
    <lineage>
        <taxon>Eukaryota</taxon>
        <taxon>Viridiplantae</taxon>
        <taxon>Streptophyta</taxon>
        <taxon>Embryophyta</taxon>
        <taxon>Tracheophyta</taxon>
        <taxon>Spermatophyta</taxon>
        <taxon>Magnoliopsida</taxon>
        <taxon>eudicotyledons</taxon>
        <taxon>Gunneridae</taxon>
        <taxon>Pentapetalae</taxon>
        <taxon>rosids</taxon>
        <taxon>malvids</taxon>
        <taxon>Brassicales</taxon>
        <taxon>Brassicaceae</taxon>
        <taxon>Brassiceae</taxon>
        <taxon>Brassica</taxon>
    </lineage>
</organism>
<gene>
    <name evidence="2" type="ORF">BRAA10T43399Z</name>
    <name evidence="1" type="ORF">BRAPAZ1V2_A10P13690.2</name>
</gene>
<dbReference type="Proteomes" id="UP000694005">
    <property type="component" value="Chromosome A10"/>
</dbReference>
<sequence>MLGVLKIEEASWFNPTGKKKVVTVSGIPASCICGVPGPAVARESVETLLCLVFTFLRDGGTYGVMVRQSAEMVVYHVDLGMAISWFGVDFVSCRIFFGLWWVP</sequence>
<dbReference type="EMBL" id="LS974626">
    <property type="protein sequence ID" value="CAG7910123.1"/>
    <property type="molecule type" value="Genomic_DNA"/>
</dbReference>